<dbReference type="AlphaFoldDB" id="A0A158QCY0"/>
<dbReference type="OrthoDB" id="1640476at2759"/>
<dbReference type="WBParaSite" id="HDID_0000214501-mRNA-1">
    <property type="protein sequence ID" value="HDID_0000214501-mRNA-1"/>
    <property type="gene ID" value="HDID_0000214501"/>
</dbReference>
<feature type="domain" description="DC-UbP/UBTD2 N-terminal" evidence="2">
    <location>
        <begin position="29"/>
        <end position="107"/>
    </location>
</feature>
<feature type="transmembrane region" description="Helical" evidence="1">
    <location>
        <begin position="114"/>
        <end position="133"/>
    </location>
</feature>
<keyword evidence="1" id="KW-1133">Transmembrane helix</keyword>
<accession>A0A158QCY0</accession>
<sequence>MGNRFHRSAVPSYRGGNNWTSPRIAVGKNQPLKRDAARWISSQPIHASQLRQKREEFWDTAPAFEGRQEIWDALRCAAEAAERGDHEMAQAIIDSANIILPTGMLTNLFLSFQFFFRLCTLLLLLKIYSYILFNV</sequence>
<dbReference type="Pfam" id="PF16455">
    <property type="entry name" value="UBD"/>
    <property type="match status" value="1"/>
</dbReference>
<dbReference type="InterPro" id="IPR032752">
    <property type="entry name" value="DC-UbP/UBTD2_N"/>
</dbReference>
<dbReference type="Gene3D" id="1.20.225.20">
    <property type="entry name" value="Ub domain-containing protein, DC-UbP/UBTD2, N-terminal domain"/>
    <property type="match status" value="1"/>
</dbReference>
<evidence type="ECO:0000313" key="3">
    <source>
        <dbReference type="EMBL" id="VDL19607.1"/>
    </source>
</evidence>
<evidence type="ECO:0000256" key="1">
    <source>
        <dbReference type="SAM" id="Phobius"/>
    </source>
</evidence>
<protein>
    <submittedName>
        <fullName evidence="5">UBD domain-containing protein</fullName>
    </submittedName>
</protein>
<reference evidence="3 4" key="2">
    <citation type="submission" date="2018-11" db="EMBL/GenBank/DDBJ databases">
        <authorList>
            <consortium name="Pathogen Informatics"/>
        </authorList>
    </citation>
    <scope>NUCLEOTIDE SEQUENCE [LARGE SCALE GENOMIC DNA]</scope>
</reference>
<dbReference type="InterPro" id="IPR038169">
    <property type="entry name" value="DC-UbP/UBTD2_N_sf"/>
</dbReference>
<keyword evidence="1" id="KW-0472">Membrane</keyword>
<name>A0A158QCY0_HYMDI</name>
<dbReference type="EMBL" id="UYSG01000488">
    <property type="protein sequence ID" value="VDL19607.1"/>
    <property type="molecule type" value="Genomic_DNA"/>
</dbReference>
<gene>
    <name evidence="3" type="ORF">HDID_LOCUS2146</name>
</gene>
<evidence type="ECO:0000259" key="2">
    <source>
        <dbReference type="Pfam" id="PF16455"/>
    </source>
</evidence>
<evidence type="ECO:0000313" key="5">
    <source>
        <dbReference type="WBParaSite" id="HDID_0000214501-mRNA-1"/>
    </source>
</evidence>
<proteinExistence type="predicted"/>
<dbReference type="InterPro" id="IPR039869">
    <property type="entry name" value="UBTD1/2"/>
</dbReference>
<organism evidence="5">
    <name type="scientific">Hymenolepis diminuta</name>
    <name type="common">Rat tapeworm</name>
    <dbReference type="NCBI Taxonomy" id="6216"/>
    <lineage>
        <taxon>Eukaryota</taxon>
        <taxon>Metazoa</taxon>
        <taxon>Spiralia</taxon>
        <taxon>Lophotrochozoa</taxon>
        <taxon>Platyhelminthes</taxon>
        <taxon>Cestoda</taxon>
        <taxon>Eucestoda</taxon>
        <taxon>Cyclophyllidea</taxon>
        <taxon>Hymenolepididae</taxon>
        <taxon>Hymenolepis</taxon>
    </lineage>
</organism>
<dbReference type="PANTHER" id="PTHR13609">
    <property type="entry name" value="UBIQUITIN DOMAIN CONTAINING 1 PROTEIN-RELATED"/>
    <property type="match status" value="1"/>
</dbReference>
<evidence type="ECO:0000313" key="4">
    <source>
        <dbReference type="Proteomes" id="UP000274504"/>
    </source>
</evidence>
<reference evidence="5" key="1">
    <citation type="submission" date="2016-04" db="UniProtKB">
        <authorList>
            <consortium name="WormBaseParasite"/>
        </authorList>
    </citation>
    <scope>IDENTIFICATION</scope>
</reference>
<dbReference type="Proteomes" id="UP000274504">
    <property type="component" value="Unassembled WGS sequence"/>
</dbReference>
<keyword evidence="1" id="KW-0812">Transmembrane</keyword>